<accession>A0A9P4JTG6</accession>
<feature type="region of interest" description="Disordered" evidence="1">
    <location>
        <begin position="14"/>
        <end position="36"/>
    </location>
</feature>
<feature type="compositionally biased region" description="Low complexity" evidence="1">
    <location>
        <begin position="20"/>
        <end position="31"/>
    </location>
</feature>
<gene>
    <name evidence="3" type="ORF">GQ43DRAFT_445993</name>
</gene>
<evidence type="ECO:0000259" key="2">
    <source>
        <dbReference type="Pfam" id="PF14636"/>
    </source>
</evidence>
<sequence>MDITADMIGQFFGGRKGAGSSHHTATTTLDSTTEESHTRHLLFPDTHSLSHPEGQPYPLYGAPLTSGSGYDGAQGEIDLECPRDIRIIIAQDELGPCPKTILFDSKPRPSAVESPTQTSARSRLLGGIGVTSTAGPTFGGGTIHGRRSSLVTESTTLRSPTVGAFTRTRTRGNSISSMPNIDEHSQAQAQAQAQARAKEPSVDLAKICLDCMFGNTPMNYRGIGNKLHIVPLDTRTSDPATSPTNLHDATNSLGRAEGRKRSQLAKSYTPSTLPAEIPRPALGSNGSGSKEPRRRTILITRTFSVAPPMEERDSSHTHAPTPQNSVGKSTGFPFPGTGARGQAKPAQPPQALKTPMYGITMILHLPVAAPMPPPSRPGNPKPGGPVPSSVPGNESLGSSLDSDSRAGWAFVDPSFGVESFLSTLNSDVDDRVDVIGQHWDVITRTLTSLQFVVQERILARFRAQETSSSPVIQQPRGQLGRYASREMPVQQPRRALRLQPNALALDEKIKEAIQLAQERAVRGMKIPRVVTGQGKWGVWREEARWLGRWAGHREENFFFYNLLTAFLGNHTEWLDQLGPKWYRKRHREQQKANGGEFVTISSRTVIVSPDKMAARRLIFLLAAFLPTNTPGAYDSPSPMRPGTSASFRAYSQSPPTNMPLSRKQSLRRTISRRPRGKEGMTNTGLQPPVLCSASSTPESVEKPDSSVPDPIKRPQHSRASSSHSVRTSFLIPSMSDSAAKTKSSTGTTSGLASQDAAPVAHFTLPRTTSSGLQEHKPESNDSLASANLMHTLQRKGTGHTSTASTDSSGTSRWGSLLSFWSGGRRSSTDHSDILQTTDDGLGISSTGYRGPDAAPSALDRMVQELSMEQGLFGDVNDMERSTDTVTTADSSPEHKPIGGTSGVPASAARPIPERPRAFDSSPLKLSVNEKDGVIDVDIPLPDFGSPLQSPLMGNYASSQNGSSYGESSVLSMPSYEPEQPVNVAGWLSEFHPDFAVQAIKPYDNLMRDIKHAMSAEPTPMATAATPTLEQGPLEKWVDICSALVADTRSFSIKRLRLRRLVRIIPTPTWNQSAMTPGISGVPGRSQYGNPYTASGNGPLMAEVHLQEKFTEELIMDFDTTLVDAVDHILAQSGQPSRVHSASSSRSSSRRGRKELRAETETAAATIAGAPQQVDCKAVLFDALKSVVDAVAMERSPPLSSDAAGAKEGKKGKVPRVRTGADSSLKEGVRRWLAEVE</sequence>
<feature type="region of interest" description="Disordered" evidence="1">
    <location>
        <begin position="878"/>
        <end position="919"/>
    </location>
</feature>
<organism evidence="3 4">
    <name type="scientific">Delitschia confertaspora ATCC 74209</name>
    <dbReference type="NCBI Taxonomy" id="1513339"/>
    <lineage>
        <taxon>Eukaryota</taxon>
        <taxon>Fungi</taxon>
        <taxon>Dikarya</taxon>
        <taxon>Ascomycota</taxon>
        <taxon>Pezizomycotina</taxon>
        <taxon>Dothideomycetes</taxon>
        <taxon>Pleosporomycetidae</taxon>
        <taxon>Pleosporales</taxon>
        <taxon>Delitschiaceae</taxon>
        <taxon>Delitschia</taxon>
    </lineage>
</organism>
<feature type="compositionally biased region" description="Polar residues" evidence="1">
    <location>
        <begin position="237"/>
        <end position="253"/>
    </location>
</feature>
<proteinExistence type="predicted"/>
<protein>
    <recommendedName>
        <fullName evidence="2">Folliculin-interacting protein N-terminal domain-containing protein</fullName>
    </recommendedName>
</protein>
<comment type="caution">
    <text evidence="3">The sequence shown here is derived from an EMBL/GenBank/DDBJ whole genome shotgun (WGS) entry which is preliminary data.</text>
</comment>
<dbReference type="AlphaFoldDB" id="A0A9P4JTG6"/>
<feature type="compositionally biased region" description="Polar residues" evidence="1">
    <location>
        <begin position="833"/>
        <end position="847"/>
    </location>
</feature>
<dbReference type="PANTHER" id="PTHR21634">
    <property type="entry name" value="RE13835P"/>
    <property type="match status" value="1"/>
</dbReference>
<feature type="region of interest" description="Disordered" evidence="1">
    <location>
        <begin position="823"/>
        <end position="854"/>
    </location>
</feature>
<feature type="region of interest" description="Disordered" evidence="1">
    <location>
        <begin position="1194"/>
        <end position="1236"/>
    </location>
</feature>
<feature type="compositionally biased region" description="Basic and acidic residues" evidence="1">
    <location>
        <begin position="1223"/>
        <end position="1236"/>
    </location>
</feature>
<feature type="domain" description="Folliculin-interacting protein N-terminal" evidence="2">
    <location>
        <begin position="84"/>
        <end position="237"/>
    </location>
</feature>
<dbReference type="PANTHER" id="PTHR21634:SF9">
    <property type="entry name" value="RE13835P"/>
    <property type="match status" value="1"/>
</dbReference>
<feature type="compositionally biased region" description="Low complexity" evidence="1">
    <location>
        <begin position="717"/>
        <end position="728"/>
    </location>
</feature>
<dbReference type="InterPro" id="IPR028084">
    <property type="entry name" value="FNIP_N_dom"/>
</dbReference>
<dbReference type="EMBL" id="ML993855">
    <property type="protein sequence ID" value="KAF2205458.1"/>
    <property type="molecule type" value="Genomic_DNA"/>
</dbReference>
<feature type="compositionally biased region" description="Basic residues" evidence="1">
    <location>
        <begin position="664"/>
        <end position="675"/>
    </location>
</feature>
<keyword evidence="4" id="KW-1185">Reference proteome</keyword>
<feature type="region of interest" description="Disordered" evidence="1">
    <location>
        <begin position="368"/>
        <end position="402"/>
    </location>
</feature>
<feature type="region of interest" description="Disordered" evidence="1">
    <location>
        <begin position="234"/>
        <end position="352"/>
    </location>
</feature>
<feature type="compositionally biased region" description="Low complexity" evidence="1">
    <location>
        <begin position="737"/>
        <end position="750"/>
    </location>
</feature>
<name>A0A9P4JTG6_9PLEO</name>
<dbReference type="Pfam" id="PF14636">
    <property type="entry name" value="FNIP_N"/>
    <property type="match status" value="1"/>
</dbReference>
<feature type="compositionally biased region" description="Low complexity" evidence="1">
    <location>
        <begin position="1136"/>
        <end position="1146"/>
    </location>
</feature>
<dbReference type="GO" id="GO:0005737">
    <property type="term" value="C:cytoplasm"/>
    <property type="evidence" value="ECO:0007669"/>
    <property type="project" value="TreeGrafter"/>
</dbReference>
<dbReference type="OrthoDB" id="5428015at2759"/>
<feature type="region of interest" description="Disordered" evidence="1">
    <location>
        <begin position="630"/>
        <end position="758"/>
    </location>
</feature>
<feature type="compositionally biased region" description="Pro residues" evidence="1">
    <location>
        <begin position="369"/>
        <end position="385"/>
    </location>
</feature>
<dbReference type="GO" id="GO:0051087">
    <property type="term" value="F:protein-folding chaperone binding"/>
    <property type="evidence" value="ECO:0007669"/>
    <property type="project" value="TreeGrafter"/>
</dbReference>
<dbReference type="Proteomes" id="UP000799536">
    <property type="component" value="Unassembled WGS sequence"/>
</dbReference>
<reference evidence="3" key="1">
    <citation type="journal article" date="2020" name="Stud. Mycol.">
        <title>101 Dothideomycetes genomes: a test case for predicting lifestyles and emergence of pathogens.</title>
        <authorList>
            <person name="Haridas S."/>
            <person name="Albert R."/>
            <person name="Binder M."/>
            <person name="Bloem J."/>
            <person name="Labutti K."/>
            <person name="Salamov A."/>
            <person name="Andreopoulos B."/>
            <person name="Baker S."/>
            <person name="Barry K."/>
            <person name="Bills G."/>
            <person name="Bluhm B."/>
            <person name="Cannon C."/>
            <person name="Castanera R."/>
            <person name="Culley D."/>
            <person name="Daum C."/>
            <person name="Ezra D."/>
            <person name="Gonzalez J."/>
            <person name="Henrissat B."/>
            <person name="Kuo A."/>
            <person name="Liang C."/>
            <person name="Lipzen A."/>
            <person name="Lutzoni F."/>
            <person name="Magnuson J."/>
            <person name="Mondo S."/>
            <person name="Nolan M."/>
            <person name="Ohm R."/>
            <person name="Pangilinan J."/>
            <person name="Park H.-J."/>
            <person name="Ramirez L."/>
            <person name="Alfaro M."/>
            <person name="Sun H."/>
            <person name="Tritt A."/>
            <person name="Yoshinaga Y."/>
            <person name="Zwiers L.-H."/>
            <person name="Turgeon B."/>
            <person name="Goodwin S."/>
            <person name="Spatafora J."/>
            <person name="Crous P."/>
            <person name="Grigoriev I."/>
        </authorList>
    </citation>
    <scope>NUCLEOTIDE SEQUENCE</scope>
    <source>
        <strain evidence="3">ATCC 74209</strain>
    </source>
</reference>
<evidence type="ECO:0000313" key="4">
    <source>
        <dbReference type="Proteomes" id="UP000799536"/>
    </source>
</evidence>
<dbReference type="GO" id="GO:0042030">
    <property type="term" value="F:ATPase inhibitor activity"/>
    <property type="evidence" value="ECO:0007669"/>
    <property type="project" value="TreeGrafter"/>
</dbReference>
<evidence type="ECO:0000313" key="3">
    <source>
        <dbReference type="EMBL" id="KAF2205458.1"/>
    </source>
</evidence>
<feature type="compositionally biased region" description="Polar residues" evidence="1">
    <location>
        <begin position="643"/>
        <end position="663"/>
    </location>
</feature>
<feature type="compositionally biased region" description="Polar residues" evidence="1">
    <location>
        <begin position="317"/>
        <end position="328"/>
    </location>
</feature>
<feature type="region of interest" description="Disordered" evidence="1">
    <location>
        <begin position="1133"/>
        <end position="1158"/>
    </location>
</feature>
<evidence type="ECO:0000256" key="1">
    <source>
        <dbReference type="SAM" id="MobiDB-lite"/>
    </source>
</evidence>